<dbReference type="PANTHER" id="PTHR33334:SF10">
    <property type="entry name" value="PROTEIN LNK4"/>
    <property type="match status" value="1"/>
</dbReference>
<dbReference type="PANTHER" id="PTHR33334">
    <property type="entry name" value="PROTEIN LNK1"/>
    <property type="match status" value="1"/>
</dbReference>
<gene>
    <name evidence="2" type="ORF">STAS_04349</name>
</gene>
<dbReference type="AlphaFoldDB" id="A0A5A7P7B7"/>
<dbReference type="GO" id="GO:0007623">
    <property type="term" value="P:circadian rhythm"/>
    <property type="evidence" value="ECO:0007669"/>
    <property type="project" value="InterPro"/>
</dbReference>
<dbReference type="InterPro" id="IPR039928">
    <property type="entry name" value="LNK"/>
</dbReference>
<sequence>MEWNLVTIDEDLVVPNNGISESFSSHDIWCSWDRLVGSFNSPKKSTMLRVDDCTLTEPMFSSDVEQYSFVSVSCQQSACPHEHSDIQLDDDLVILDDTDDNSLPYLPALKNTLFHACASIRLMFEEDCSIQDCSSGFENASQPPPAKELKFEICISEEHFNLPEDMSEEDMSVLLDLQSLTVQLAKKTRICFRDSFYRLAENSRHDSDRTQNSKEATEKCGPAAVDNGSLRSPESKAKNSNTNAIDRTVATLMFNTVKCCNVDATEIPDLFAASKHHANFNVYQPNSSIWNFPGGDGKVPSPVWS</sequence>
<reference evidence="3" key="1">
    <citation type="journal article" date="2019" name="Curr. Biol.">
        <title>Genome Sequence of Striga asiatica Provides Insight into the Evolution of Plant Parasitism.</title>
        <authorList>
            <person name="Yoshida S."/>
            <person name="Kim S."/>
            <person name="Wafula E.K."/>
            <person name="Tanskanen J."/>
            <person name="Kim Y.M."/>
            <person name="Honaas L."/>
            <person name="Yang Z."/>
            <person name="Spallek T."/>
            <person name="Conn C.E."/>
            <person name="Ichihashi Y."/>
            <person name="Cheong K."/>
            <person name="Cui S."/>
            <person name="Der J.P."/>
            <person name="Gundlach H."/>
            <person name="Jiao Y."/>
            <person name="Hori C."/>
            <person name="Ishida J.K."/>
            <person name="Kasahara H."/>
            <person name="Kiba T."/>
            <person name="Kim M.S."/>
            <person name="Koo N."/>
            <person name="Laohavisit A."/>
            <person name="Lee Y.H."/>
            <person name="Lumba S."/>
            <person name="McCourt P."/>
            <person name="Mortimer J.C."/>
            <person name="Mutuku J.M."/>
            <person name="Nomura T."/>
            <person name="Sasaki-Sekimoto Y."/>
            <person name="Seto Y."/>
            <person name="Wang Y."/>
            <person name="Wakatake T."/>
            <person name="Sakakibara H."/>
            <person name="Demura T."/>
            <person name="Yamaguchi S."/>
            <person name="Yoneyama K."/>
            <person name="Manabe R.I."/>
            <person name="Nelson D.C."/>
            <person name="Schulman A.H."/>
            <person name="Timko M.P."/>
            <person name="dePamphilis C.W."/>
            <person name="Choi D."/>
            <person name="Shirasu K."/>
        </authorList>
    </citation>
    <scope>NUCLEOTIDE SEQUENCE [LARGE SCALE GENOMIC DNA]</scope>
    <source>
        <strain evidence="3">cv. UVA1</strain>
    </source>
</reference>
<evidence type="ECO:0000313" key="2">
    <source>
        <dbReference type="EMBL" id="GER28547.1"/>
    </source>
</evidence>
<comment type="caution">
    <text evidence="2">The sequence shown here is derived from an EMBL/GenBank/DDBJ whole genome shotgun (WGS) entry which is preliminary data.</text>
</comment>
<organism evidence="2 3">
    <name type="scientific">Striga asiatica</name>
    <name type="common">Asiatic witchweed</name>
    <name type="synonym">Buchnera asiatica</name>
    <dbReference type="NCBI Taxonomy" id="4170"/>
    <lineage>
        <taxon>Eukaryota</taxon>
        <taxon>Viridiplantae</taxon>
        <taxon>Streptophyta</taxon>
        <taxon>Embryophyta</taxon>
        <taxon>Tracheophyta</taxon>
        <taxon>Spermatophyta</taxon>
        <taxon>Magnoliopsida</taxon>
        <taxon>eudicotyledons</taxon>
        <taxon>Gunneridae</taxon>
        <taxon>Pentapetalae</taxon>
        <taxon>asterids</taxon>
        <taxon>lamiids</taxon>
        <taxon>Lamiales</taxon>
        <taxon>Orobanchaceae</taxon>
        <taxon>Buchnereae</taxon>
        <taxon>Striga</taxon>
    </lineage>
</organism>
<keyword evidence="3" id="KW-1185">Reference proteome</keyword>
<name>A0A5A7P7B7_STRAF</name>
<proteinExistence type="predicted"/>
<feature type="region of interest" description="Disordered" evidence="1">
    <location>
        <begin position="203"/>
        <end position="242"/>
    </location>
</feature>
<dbReference type="EMBL" id="BKCP01002669">
    <property type="protein sequence ID" value="GER28547.1"/>
    <property type="molecule type" value="Genomic_DNA"/>
</dbReference>
<dbReference type="Proteomes" id="UP000325081">
    <property type="component" value="Unassembled WGS sequence"/>
</dbReference>
<dbReference type="OrthoDB" id="1939712at2759"/>
<protein>
    <submittedName>
        <fullName evidence="2">Dentin sialophospho protein</fullName>
    </submittedName>
</protein>
<accession>A0A5A7P7B7</accession>
<evidence type="ECO:0000256" key="1">
    <source>
        <dbReference type="SAM" id="MobiDB-lite"/>
    </source>
</evidence>
<dbReference type="GO" id="GO:0006355">
    <property type="term" value="P:regulation of DNA-templated transcription"/>
    <property type="evidence" value="ECO:0007669"/>
    <property type="project" value="InterPro"/>
</dbReference>
<feature type="compositionally biased region" description="Basic and acidic residues" evidence="1">
    <location>
        <begin position="203"/>
        <end position="218"/>
    </location>
</feature>
<evidence type="ECO:0000313" key="3">
    <source>
        <dbReference type="Proteomes" id="UP000325081"/>
    </source>
</evidence>